<organism evidence="2">
    <name type="scientific">marine sediment metagenome</name>
    <dbReference type="NCBI Taxonomy" id="412755"/>
    <lineage>
        <taxon>unclassified sequences</taxon>
        <taxon>metagenomes</taxon>
        <taxon>ecological metagenomes</taxon>
    </lineage>
</organism>
<feature type="region of interest" description="Disordered" evidence="1">
    <location>
        <begin position="191"/>
        <end position="237"/>
    </location>
</feature>
<evidence type="ECO:0000313" key="2">
    <source>
        <dbReference type="EMBL" id="KKL65695.1"/>
    </source>
</evidence>
<dbReference type="AlphaFoldDB" id="A0A0F9G863"/>
<reference evidence="2" key="1">
    <citation type="journal article" date="2015" name="Nature">
        <title>Complex archaea that bridge the gap between prokaryotes and eukaryotes.</title>
        <authorList>
            <person name="Spang A."/>
            <person name="Saw J.H."/>
            <person name="Jorgensen S.L."/>
            <person name="Zaremba-Niedzwiedzka K."/>
            <person name="Martijn J."/>
            <person name="Lind A.E."/>
            <person name="van Eijk R."/>
            <person name="Schleper C."/>
            <person name="Guy L."/>
            <person name="Ettema T.J."/>
        </authorList>
    </citation>
    <scope>NUCLEOTIDE SEQUENCE</scope>
</reference>
<proteinExistence type="predicted"/>
<comment type="caution">
    <text evidence="2">The sequence shown here is derived from an EMBL/GenBank/DDBJ whole genome shotgun (WGS) entry which is preliminary data.</text>
</comment>
<sequence>MAWSPPRTWTDGEVVTAAVMDAHLRDNLLILETPRDASARVSALSSSTLADLSALNLTGLADPGAANSFTAGRHRFNQGAATRFRVPVGVDKWTGTKGVDAAGIWVEGDYLHHISSDITTEWRYLGTFVSTPGGVLSGSLWVEGDDLHYVDSVGDERRCESIGTTGHSDAGALGGSAWVETYTHWTRESGTVEKPGHADITHADHNDHNDHTDHSDSGAHTDHGDHDDVGNPHVDHYDHLDHQDIIHVDDETGNHEDHTDYTDHDDHGDSGPHSDHDDHNDSNPHSDVTADNRPVTV</sequence>
<accession>A0A0F9G863</accession>
<name>A0A0F9G863_9ZZZZ</name>
<evidence type="ECO:0000256" key="1">
    <source>
        <dbReference type="SAM" id="MobiDB-lite"/>
    </source>
</evidence>
<feature type="compositionally biased region" description="Basic and acidic residues" evidence="1">
    <location>
        <begin position="251"/>
        <end position="290"/>
    </location>
</feature>
<dbReference type="EMBL" id="LAZR01027450">
    <property type="protein sequence ID" value="KKL65695.1"/>
    <property type="molecule type" value="Genomic_DNA"/>
</dbReference>
<protein>
    <submittedName>
        <fullName evidence="2">Uncharacterized protein</fullName>
    </submittedName>
</protein>
<gene>
    <name evidence="2" type="ORF">LCGC14_2152400</name>
</gene>
<feature type="region of interest" description="Disordered" evidence="1">
    <location>
        <begin position="251"/>
        <end position="297"/>
    </location>
</feature>